<evidence type="ECO:0000313" key="1">
    <source>
        <dbReference type="EMBL" id="VAW95426.1"/>
    </source>
</evidence>
<proteinExistence type="predicted"/>
<organism evidence="1">
    <name type="scientific">hydrothermal vent metagenome</name>
    <dbReference type="NCBI Taxonomy" id="652676"/>
    <lineage>
        <taxon>unclassified sequences</taxon>
        <taxon>metagenomes</taxon>
        <taxon>ecological metagenomes</taxon>
    </lineage>
</organism>
<sequence>DTPELFQFAEQLPIEPDAPIMMLMQGIISAIDDKGLTATKARGGLPQKLCREIWDDYSKLYADDTFASFHKVNKEDDFFELHVTRVILELVGFLRKTKGRFYLTKKYQKIANKSGLQGLYPIIFKTYCREFNWGYWDHYTDVAFIQQSFLFTLYLLKQHGEKMTFTSVYENNFLRAFPMVIDEMEGSSYSTPEEDLRRCYYSRACKCFLVFFGLAELEVIKNDKHYNHQYKIKKTPLFDAVVHFNFLDPKTVKVIHSSVHSDHLH</sequence>
<dbReference type="EMBL" id="UOFS01000022">
    <property type="protein sequence ID" value="VAW95426.1"/>
    <property type="molecule type" value="Genomic_DNA"/>
</dbReference>
<dbReference type="AlphaFoldDB" id="A0A3B1ARS1"/>
<reference evidence="1" key="1">
    <citation type="submission" date="2018-06" db="EMBL/GenBank/DDBJ databases">
        <authorList>
            <person name="Zhirakovskaya E."/>
        </authorList>
    </citation>
    <scope>NUCLEOTIDE SEQUENCE</scope>
</reference>
<gene>
    <name evidence="1" type="ORF">MNBD_GAMMA22-65</name>
</gene>
<name>A0A3B1ARS1_9ZZZZ</name>
<accession>A0A3B1ARS1</accession>
<feature type="non-terminal residue" evidence="1">
    <location>
        <position position="1"/>
    </location>
</feature>
<protein>
    <submittedName>
        <fullName evidence="1">Uncharacterized protein</fullName>
    </submittedName>
</protein>